<dbReference type="EMBL" id="DXCL01000009">
    <property type="protein sequence ID" value="HIZ02956.1"/>
    <property type="molecule type" value="Genomic_DNA"/>
</dbReference>
<organism evidence="1 2">
    <name type="scientific">Candidatus Borkfalkia avistercoris</name>
    <dbReference type="NCBI Taxonomy" id="2838504"/>
    <lineage>
        <taxon>Bacteria</taxon>
        <taxon>Bacillati</taxon>
        <taxon>Bacillota</taxon>
        <taxon>Clostridia</taxon>
        <taxon>Christensenellales</taxon>
        <taxon>Christensenellaceae</taxon>
        <taxon>Candidatus Borkfalkia</taxon>
    </lineage>
</organism>
<evidence type="ECO:0000313" key="1">
    <source>
        <dbReference type="EMBL" id="HIZ02956.1"/>
    </source>
</evidence>
<dbReference type="Pfam" id="PF07873">
    <property type="entry name" value="YabP"/>
    <property type="match status" value="1"/>
</dbReference>
<gene>
    <name evidence="1" type="ORF">H9727_01570</name>
</gene>
<reference evidence="1" key="2">
    <citation type="submission" date="2021-04" db="EMBL/GenBank/DDBJ databases">
        <authorList>
            <person name="Gilroy R."/>
        </authorList>
    </citation>
    <scope>NUCLEOTIDE SEQUENCE</scope>
    <source>
        <strain evidence="1">CHK187-5294</strain>
    </source>
</reference>
<sequence length="86" mass="9276">MRLFEEIVARLGLDEEIAAGEKYVVFPGKCAYFENVKGIRVFSAAGVEISFKSGALRVEGEGLSVGQYCGGDLVLFGKVTKVENVL</sequence>
<dbReference type="InterPro" id="IPR022476">
    <property type="entry name" value="Spore_YabP/YqfC"/>
</dbReference>
<protein>
    <submittedName>
        <fullName evidence="1">YabP/YqfC family sporulation protein</fullName>
    </submittedName>
</protein>
<dbReference type="AlphaFoldDB" id="A0A9D2A7P6"/>
<dbReference type="Proteomes" id="UP000824132">
    <property type="component" value="Unassembled WGS sequence"/>
</dbReference>
<reference evidence="1" key="1">
    <citation type="journal article" date="2021" name="PeerJ">
        <title>Extensive microbial diversity within the chicken gut microbiome revealed by metagenomics and culture.</title>
        <authorList>
            <person name="Gilroy R."/>
            <person name="Ravi A."/>
            <person name="Getino M."/>
            <person name="Pursley I."/>
            <person name="Horton D.L."/>
            <person name="Alikhan N.F."/>
            <person name="Baker D."/>
            <person name="Gharbi K."/>
            <person name="Hall N."/>
            <person name="Watson M."/>
            <person name="Adriaenssens E.M."/>
            <person name="Foster-Nyarko E."/>
            <person name="Jarju S."/>
            <person name="Secka A."/>
            <person name="Antonio M."/>
            <person name="Oren A."/>
            <person name="Chaudhuri R.R."/>
            <person name="La Ragione R."/>
            <person name="Hildebrand F."/>
            <person name="Pallen M.J."/>
        </authorList>
    </citation>
    <scope>NUCLEOTIDE SEQUENCE</scope>
    <source>
        <strain evidence="1">CHK187-5294</strain>
    </source>
</reference>
<proteinExistence type="predicted"/>
<name>A0A9D2A7P6_9FIRM</name>
<evidence type="ECO:0000313" key="2">
    <source>
        <dbReference type="Proteomes" id="UP000824132"/>
    </source>
</evidence>
<accession>A0A9D2A7P6</accession>
<comment type="caution">
    <text evidence="1">The sequence shown here is derived from an EMBL/GenBank/DDBJ whole genome shotgun (WGS) entry which is preliminary data.</text>
</comment>